<dbReference type="InterPro" id="IPR035587">
    <property type="entry name" value="DUS-like_FMN-bd"/>
</dbReference>
<protein>
    <submittedName>
        <fullName evidence="13">tRNA-dihydrouridine synthase DusB</fullName>
    </submittedName>
</protein>
<comment type="catalytic activity">
    <reaction evidence="10">
        <text>a 5,6-dihydrouridine in tRNA + NADP(+) = a uridine in tRNA + NADPH + H(+)</text>
        <dbReference type="Rhea" id="RHEA:23624"/>
        <dbReference type="Rhea" id="RHEA-COMP:13339"/>
        <dbReference type="Rhea" id="RHEA-COMP:13887"/>
        <dbReference type="ChEBI" id="CHEBI:15378"/>
        <dbReference type="ChEBI" id="CHEBI:57783"/>
        <dbReference type="ChEBI" id="CHEBI:58349"/>
        <dbReference type="ChEBI" id="CHEBI:65315"/>
        <dbReference type="ChEBI" id="CHEBI:74443"/>
    </reaction>
</comment>
<dbReference type="InterPro" id="IPR024036">
    <property type="entry name" value="tRNA-dHydroUridine_Synthase_C"/>
</dbReference>
<evidence type="ECO:0000256" key="11">
    <source>
        <dbReference type="ARBA" id="ARBA00048802"/>
    </source>
</evidence>
<keyword evidence="5" id="KW-0288">FMN</keyword>
<organism evidence="13">
    <name type="scientific">hydrothermal vent metagenome</name>
    <dbReference type="NCBI Taxonomy" id="652676"/>
    <lineage>
        <taxon>unclassified sequences</taxon>
        <taxon>metagenomes</taxon>
        <taxon>ecological metagenomes</taxon>
    </lineage>
</organism>
<dbReference type="GO" id="GO:0050660">
    <property type="term" value="F:flavin adenine dinucleotide binding"/>
    <property type="evidence" value="ECO:0007669"/>
    <property type="project" value="InterPro"/>
</dbReference>
<reference evidence="13" key="1">
    <citation type="submission" date="2018-06" db="EMBL/GenBank/DDBJ databases">
        <authorList>
            <person name="Zhirakovskaya E."/>
        </authorList>
    </citation>
    <scope>NUCLEOTIDE SEQUENCE</scope>
</reference>
<proteinExistence type="predicted"/>
<dbReference type="Pfam" id="PF01207">
    <property type="entry name" value="Dus"/>
    <property type="match status" value="1"/>
</dbReference>
<sequence>MLPFPDETPHITIGNRTLPARYFLAPLAGYTHLAFRTVIRELGGLGLATTDLIVATHLLSQTKKSMELVKTSPADQPLSVQIFSGWVKPLVEAAKWLEANRFAAVDINMGCPMAKINSQGGGARLMCDVENACNTVGAVVDAVSIPVTVKMRLGWDKENITAPTLAREFEKVGVAAITVHGRTRQQGFHGNVDYNGIRQTVEAVESIPVIGNGDLLTVEDAFRMRKETGCSAVAIGRGAMLDPWIFKRLQLATAGEPHHFESSPEEKIHFLVRHFELMTEQYPSRCHLMFRKFAGWYGAQLGIPNDLEDRLRRFESTDEFQKIIIQIRKRHGERQCKTPTALLKVPNGPVDKW</sequence>
<evidence type="ECO:0000259" key="12">
    <source>
        <dbReference type="Pfam" id="PF01207"/>
    </source>
</evidence>
<keyword evidence="3" id="KW-0820">tRNA-binding</keyword>
<gene>
    <name evidence="13" type="ORF">MNBD_PLANCTO02-2032</name>
</gene>
<evidence type="ECO:0000256" key="3">
    <source>
        <dbReference type="ARBA" id="ARBA00022555"/>
    </source>
</evidence>
<dbReference type="InterPro" id="IPR001269">
    <property type="entry name" value="DUS_fam"/>
</dbReference>
<dbReference type="Gene3D" id="3.20.20.70">
    <property type="entry name" value="Aldolase class I"/>
    <property type="match status" value="1"/>
</dbReference>
<feature type="domain" description="DUS-like FMN-binding" evidence="12">
    <location>
        <begin position="24"/>
        <end position="301"/>
    </location>
</feature>
<dbReference type="PANTHER" id="PTHR45846">
    <property type="entry name" value="TRNA-DIHYDROURIDINE(47) SYNTHASE [NAD(P)(+)]-LIKE"/>
    <property type="match status" value="1"/>
</dbReference>
<keyword evidence="4" id="KW-0285">Flavoprotein</keyword>
<evidence type="ECO:0000313" key="13">
    <source>
        <dbReference type="EMBL" id="VAX38576.1"/>
    </source>
</evidence>
<keyword evidence="9" id="KW-0560">Oxidoreductase</keyword>
<dbReference type="SUPFAM" id="SSF51395">
    <property type="entry name" value="FMN-linked oxidoreductases"/>
    <property type="match status" value="1"/>
</dbReference>
<evidence type="ECO:0000256" key="7">
    <source>
        <dbReference type="ARBA" id="ARBA00022857"/>
    </source>
</evidence>
<dbReference type="Gene3D" id="1.10.1200.80">
    <property type="entry name" value="Putative flavin oxidoreducatase, domain 2"/>
    <property type="match status" value="1"/>
</dbReference>
<name>A0A3B1D6R3_9ZZZZ</name>
<comment type="cofactor">
    <cofactor evidence="1">
        <name>FMN</name>
        <dbReference type="ChEBI" id="CHEBI:58210"/>
    </cofactor>
</comment>
<dbReference type="InterPro" id="IPR013785">
    <property type="entry name" value="Aldolase_TIM"/>
</dbReference>
<dbReference type="CDD" id="cd02801">
    <property type="entry name" value="DUS_like_FMN"/>
    <property type="match status" value="1"/>
</dbReference>
<evidence type="ECO:0000256" key="5">
    <source>
        <dbReference type="ARBA" id="ARBA00022643"/>
    </source>
</evidence>
<dbReference type="PANTHER" id="PTHR45846:SF1">
    <property type="entry name" value="TRNA-DIHYDROURIDINE(47) SYNTHASE [NAD(P)(+)]-LIKE"/>
    <property type="match status" value="1"/>
</dbReference>
<evidence type="ECO:0000256" key="2">
    <source>
        <dbReference type="ARBA" id="ARBA00002790"/>
    </source>
</evidence>
<comment type="catalytic activity">
    <reaction evidence="11">
        <text>a 5,6-dihydrouridine in tRNA + NAD(+) = a uridine in tRNA + NADH + H(+)</text>
        <dbReference type="Rhea" id="RHEA:54452"/>
        <dbReference type="Rhea" id="RHEA-COMP:13339"/>
        <dbReference type="Rhea" id="RHEA-COMP:13887"/>
        <dbReference type="ChEBI" id="CHEBI:15378"/>
        <dbReference type="ChEBI" id="CHEBI:57540"/>
        <dbReference type="ChEBI" id="CHEBI:57945"/>
        <dbReference type="ChEBI" id="CHEBI:65315"/>
        <dbReference type="ChEBI" id="CHEBI:74443"/>
    </reaction>
</comment>
<dbReference type="InterPro" id="IPR018517">
    <property type="entry name" value="tRNA_hU_synthase_CS"/>
</dbReference>
<keyword evidence="8" id="KW-0694">RNA-binding</keyword>
<dbReference type="EMBL" id="UOGL01000225">
    <property type="protein sequence ID" value="VAX38576.1"/>
    <property type="molecule type" value="Genomic_DNA"/>
</dbReference>
<dbReference type="GO" id="GO:0017150">
    <property type="term" value="F:tRNA dihydrouridine synthase activity"/>
    <property type="evidence" value="ECO:0007669"/>
    <property type="project" value="InterPro"/>
</dbReference>
<evidence type="ECO:0000256" key="1">
    <source>
        <dbReference type="ARBA" id="ARBA00001917"/>
    </source>
</evidence>
<dbReference type="PROSITE" id="PS01136">
    <property type="entry name" value="UPF0034"/>
    <property type="match status" value="1"/>
</dbReference>
<evidence type="ECO:0000256" key="6">
    <source>
        <dbReference type="ARBA" id="ARBA00022694"/>
    </source>
</evidence>
<keyword evidence="7" id="KW-0521">NADP</keyword>
<evidence type="ECO:0000256" key="9">
    <source>
        <dbReference type="ARBA" id="ARBA00023002"/>
    </source>
</evidence>
<keyword evidence="6" id="KW-0819">tRNA processing</keyword>
<dbReference type="PIRSF" id="PIRSF006621">
    <property type="entry name" value="Dus"/>
    <property type="match status" value="1"/>
</dbReference>
<dbReference type="AlphaFoldDB" id="A0A3B1D6R3"/>
<evidence type="ECO:0000256" key="8">
    <source>
        <dbReference type="ARBA" id="ARBA00022884"/>
    </source>
</evidence>
<accession>A0A3B1D6R3</accession>
<dbReference type="GO" id="GO:0000049">
    <property type="term" value="F:tRNA binding"/>
    <property type="evidence" value="ECO:0007669"/>
    <property type="project" value="UniProtKB-KW"/>
</dbReference>
<evidence type="ECO:0000256" key="10">
    <source>
        <dbReference type="ARBA" id="ARBA00048205"/>
    </source>
</evidence>
<evidence type="ECO:0000256" key="4">
    <source>
        <dbReference type="ARBA" id="ARBA00022630"/>
    </source>
</evidence>
<comment type="function">
    <text evidence="2">Catalyzes the synthesis of 5,6-dihydrouridine (D), a modified base found in the D-loop of most tRNAs, via the reduction of the C5-C6 double bond in target uridines.</text>
</comment>